<feature type="region of interest" description="Disordered" evidence="1">
    <location>
        <begin position="174"/>
        <end position="208"/>
    </location>
</feature>
<proteinExistence type="predicted"/>
<comment type="caution">
    <text evidence="2">The sequence shown here is derived from an EMBL/GenBank/DDBJ whole genome shotgun (WGS) entry which is preliminary data.</text>
</comment>
<feature type="compositionally biased region" description="Polar residues" evidence="1">
    <location>
        <begin position="192"/>
        <end position="201"/>
    </location>
</feature>
<reference evidence="2 3" key="1">
    <citation type="journal article" date="2022" name="bioRxiv">
        <title>Genomics of Preaxostyla Flagellates Illuminates Evolutionary Transitions and the Path Towards Mitochondrial Loss.</title>
        <authorList>
            <person name="Novak L.V.F."/>
            <person name="Treitli S.C."/>
            <person name="Pyrih J."/>
            <person name="Halakuc P."/>
            <person name="Pipaliya S.V."/>
            <person name="Vacek V."/>
            <person name="Brzon O."/>
            <person name="Soukal P."/>
            <person name="Eme L."/>
            <person name="Dacks J.B."/>
            <person name="Karnkowska A."/>
            <person name="Elias M."/>
            <person name="Hampl V."/>
        </authorList>
    </citation>
    <scope>NUCLEOTIDE SEQUENCE [LARGE SCALE GENOMIC DNA]</scope>
    <source>
        <strain evidence="2">NAU3</strain>
        <tissue evidence="2">Gut</tissue>
    </source>
</reference>
<feature type="compositionally biased region" description="Pro residues" evidence="1">
    <location>
        <begin position="182"/>
        <end position="191"/>
    </location>
</feature>
<name>A0ABQ9X8A2_9EUKA</name>
<protein>
    <submittedName>
        <fullName evidence="2">Uncharacterized protein</fullName>
    </submittedName>
</protein>
<accession>A0ABQ9X8A2</accession>
<evidence type="ECO:0000256" key="1">
    <source>
        <dbReference type="SAM" id="MobiDB-lite"/>
    </source>
</evidence>
<dbReference type="Proteomes" id="UP001281761">
    <property type="component" value="Unassembled WGS sequence"/>
</dbReference>
<evidence type="ECO:0000313" key="2">
    <source>
        <dbReference type="EMBL" id="KAK2948433.1"/>
    </source>
</evidence>
<evidence type="ECO:0000313" key="3">
    <source>
        <dbReference type="Proteomes" id="UP001281761"/>
    </source>
</evidence>
<feature type="region of interest" description="Disordered" evidence="1">
    <location>
        <begin position="91"/>
        <end position="111"/>
    </location>
</feature>
<dbReference type="EMBL" id="JARBJD010000176">
    <property type="protein sequence ID" value="KAK2948433.1"/>
    <property type="molecule type" value="Genomic_DNA"/>
</dbReference>
<organism evidence="2 3">
    <name type="scientific">Blattamonas nauphoetae</name>
    <dbReference type="NCBI Taxonomy" id="2049346"/>
    <lineage>
        <taxon>Eukaryota</taxon>
        <taxon>Metamonada</taxon>
        <taxon>Preaxostyla</taxon>
        <taxon>Oxymonadida</taxon>
        <taxon>Blattamonas</taxon>
    </lineage>
</organism>
<keyword evidence="3" id="KW-1185">Reference proteome</keyword>
<gene>
    <name evidence="2" type="ORF">BLNAU_16598</name>
</gene>
<sequence length="387" mass="43342">MTSVDIFSTQSLAWWSGTDLNFDSFTVENKENLRKLAPDTKTFFEKYVRQNDVVGLSRDVEAALDTTEEYALDLARRTIEYFTQTWAPKNISQAPDTTNKSTISDSPSHPLSQSAPLFEDFVNRTFSFHESRTNQAVNAVLHTMQAIQIQLELQNSSIEDLSQTIATIRSDLSKSISSQSPVPHPSTPPQTTPLVNENKPVQTHLPPPPPLPSFPIVNITPSFVFPKGDSFRRIGQNTVMVNKQNPQKVFVDYIIIEKIVVLEWEVFLRNRGHISIGLVDWTKEDPKTVNSIVFNHNGTAYVKGKNIPLAPFGDSKRVIVEVDCTRRTASFAVGNNNALLVVSNIPTITKAFVTFSDQGQSGVVRRFEQRELPSLDITSFTKACQMI</sequence>